<evidence type="ECO:0000313" key="3">
    <source>
        <dbReference type="Proteomes" id="UP001332243"/>
    </source>
</evidence>
<keyword evidence="1" id="KW-1133">Transmembrane helix</keyword>
<dbReference type="EMBL" id="JAZGQK010000016">
    <property type="protein sequence ID" value="MEE6260787.1"/>
    <property type="molecule type" value="Genomic_DNA"/>
</dbReference>
<name>A0ABU7RW90_9ACTN</name>
<evidence type="ECO:0000313" key="2">
    <source>
        <dbReference type="EMBL" id="MEE6260787.1"/>
    </source>
</evidence>
<reference evidence="2 3" key="1">
    <citation type="submission" date="2024-01" db="EMBL/GenBank/DDBJ databases">
        <title>Genome insights into Plantactinospora sonchi sp. nov.</title>
        <authorList>
            <person name="Wang L."/>
        </authorList>
    </citation>
    <scope>NUCLEOTIDE SEQUENCE [LARGE SCALE GENOMIC DNA]</scope>
    <source>
        <strain evidence="2 3">NEAU-QY2</strain>
    </source>
</reference>
<evidence type="ECO:0000256" key="1">
    <source>
        <dbReference type="SAM" id="Phobius"/>
    </source>
</evidence>
<proteinExistence type="predicted"/>
<keyword evidence="1" id="KW-0472">Membrane</keyword>
<dbReference type="Proteomes" id="UP001332243">
    <property type="component" value="Unassembled WGS sequence"/>
</dbReference>
<organism evidence="2 3">
    <name type="scientific">Plantactinospora sonchi</name>
    <dbReference type="NCBI Taxonomy" id="1544735"/>
    <lineage>
        <taxon>Bacteria</taxon>
        <taxon>Bacillati</taxon>
        <taxon>Actinomycetota</taxon>
        <taxon>Actinomycetes</taxon>
        <taxon>Micromonosporales</taxon>
        <taxon>Micromonosporaceae</taxon>
        <taxon>Plantactinospora</taxon>
    </lineage>
</organism>
<gene>
    <name evidence="2" type="ORF">V1633_20080</name>
</gene>
<feature type="transmembrane region" description="Helical" evidence="1">
    <location>
        <begin position="73"/>
        <end position="93"/>
    </location>
</feature>
<feature type="transmembrane region" description="Helical" evidence="1">
    <location>
        <begin position="45"/>
        <end position="61"/>
    </location>
</feature>
<protein>
    <submittedName>
        <fullName evidence="2">Uncharacterized protein</fullName>
    </submittedName>
</protein>
<comment type="caution">
    <text evidence="2">The sequence shown here is derived from an EMBL/GenBank/DDBJ whole genome shotgun (WGS) entry which is preliminary data.</text>
</comment>
<keyword evidence="1" id="KW-0812">Transmembrane</keyword>
<sequence>MRRPLVARTAAVLGALGAVSAWSVLPWAQYGSFAIELDRFPGWFWYVGTTIVLNLFSGWVVTGRPGSRPTVLVAGYALTAATIVAAVVVAAAYRDGTALFGPIVPAVVPRLGVGAVVAVLAALANAVAFTVAAPNASTVAPAARQRV</sequence>
<feature type="transmembrane region" description="Helical" evidence="1">
    <location>
        <begin position="113"/>
        <end position="136"/>
    </location>
</feature>
<dbReference type="RefSeq" id="WP_331215889.1">
    <property type="nucleotide sequence ID" value="NZ_JAZGQK010000016.1"/>
</dbReference>
<accession>A0ABU7RW90</accession>
<keyword evidence="3" id="KW-1185">Reference proteome</keyword>